<evidence type="ECO:0000313" key="2">
    <source>
        <dbReference type="Proteomes" id="UP000680304"/>
    </source>
</evidence>
<evidence type="ECO:0000313" key="1">
    <source>
        <dbReference type="EMBL" id="GIQ64345.1"/>
    </source>
</evidence>
<dbReference type="EMBL" id="BOVJ01000091">
    <property type="protein sequence ID" value="GIQ64345.1"/>
    <property type="molecule type" value="Genomic_DNA"/>
</dbReference>
<proteinExistence type="predicted"/>
<accession>A0ABQ4N816</accession>
<comment type="caution">
    <text evidence="1">The sequence shown here is derived from an EMBL/GenBank/DDBJ whole genome shotgun (WGS) entry which is preliminary data.</text>
</comment>
<organism evidence="1 2">
    <name type="scientific">Paenibacillus cisolokensis</name>
    <dbReference type="NCBI Taxonomy" id="1658519"/>
    <lineage>
        <taxon>Bacteria</taxon>
        <taxon>Bacillati</taxon>
        <taxon>Bacillota</taxon>
        <taxon>Bacilli</taxon>
        <taxon>Bacillales</taxon>
        <taxon>Paenibacillaceae</taxon>
        <taxon>Paenibacillus</taxon>
    </lineage>
</organism>
<dbReference type="RefSeq" id="WP_062493204.1">
    <property type="nucleotide sequence ID" value="NZ_BOVJ01000091.1"/>
</dbReference>
<dbReference type="Proteomes" id="UP000680304">
    <property type="component" value="Unassembled WGS sequence"/>
</dbReference>
<name>A0ABQ4N816_9BACL</name>
<protein>
    <submittedName>
        <fullName evidence="1">Uncharacterized protein</fullName>
    </submittedName>
</protein>
<sequence length="65" mass="7161">MSVLFPLLTVALFVIAGASLFVAMENDRRTRQWMRGGGARTIRTSFRTAQPEAAHTLRAAVKNAE</sequence>
<reference evidence="1 2" key="1">
    <citation type="submission" date="2021-04" db="EMBL/GenBank/DDBJ databases">
        <title>Draft genome sequence of Paenibacillus cisolokensis, LC2-13A.</title>
        <authorList>
            <person name="Uke A."/>
            <person name="Chhe C."/>
            <person name="Baramee S."/>
            <person name="Kosugi A."/>
        </authorList>
    </citation>
    <scope>NUCLEOTIDE SEQUENCE [LARGE SCALE GENOMIC DNA]</scope>
    <source>
        <strain evidence="1 2">LC2-13A</strain>
    </source>
</reference>
<keyword evidence="2" id="KW-1185">Reference proteome</keyword>
<gene>
    <name evidence="1" type="ORF">PACILC2_29130</name>
</gene>